<dbReference type="InterPro" id="IPR016177">
    <property type="entry name" value="DNA-bd_dom_sf"/>
</dbReference>
<keyword evidence="9" id="KW-1185">Reference proteome</keyword>
<dbReference type="FunFam" id="3.30.730.10:FF:000003">
    <property type="entry name" value="AP2-like ethylene-responsive transcription factor ANT"/>
    <property type="match status" value="1"/>
</dbReference>
<evidence type="ECO:0000256" key="6">
    <source>
        <dbReference type="ARBA" id="ARBA00023242"/>
    </source>
</evidence>
<dbReference type="Pfam" id="PF00847">
    <property type="entry name" value="AP2"/>
    <property type="match status" value="2"/>
</dbReference>
<evidence type="ECO:0000256" key="4">
    <source>
        <dbReference type="ARBA" id="ARBA00023125"/>
    </source>
</evidence>
<protein>
    <submittedName>
        <fullName evidence="8">Ap2-like ethylene-responsive transcription factor ant</fullName>
    </submittedName>
</protein>
<dbReference type="PANTHER" id="PTHR32467:SF157">
    <property type="entry name" value="AP2-LIKE ETHYLENE-RESPONSIVE TRANSCRIPTION FACTOR CRL5"/>
    <property type="match status" value="1"/>
</dbReference>
<dbReference type="SMART" id="SM00380">
    <property type="entry name" value="AP2"/>
    <property type="match status" value="2"/>
</dbReference>
<dbReference type="InterPro" id="IPR001471">
    <property type="entry name" value="AP2/ERF_dom"/>
</dbReference>
<keyword evidence="2" id="KW-0677">Repeat</keyword>
<dbReference type="EMBL" id="BMAC01000432">
    <property type="protein sequence ID" value="GFP96308.1"/>
    <property type="molecule type" value="Genomic_DNA"/>
</dbReference>
<evidence type="ECO:0000256" key="5">
    <source>
        <dbReference type="ARBA" id="ARBA00023163"/>
    </source>
</evidence>
<dbReference type="GO" id="GO:0003677">
    <property type="term" value="F:DNA binding"/>
    <property type="evidence" value="ECO:0007669"/>
    <property type="project" value="UniProtKB-KW"/>
</dbReference>
<dbReference type="OrthoDB" id="207175at2759"/>
<keyword evidence="5" id="KW-0804">Transcription</keyword>
<dbReference type="Proteomes" id="UP000653305">
    <property type="component" value="Unassembled WGS sequence"/>
</dbReference>
<dbReference type="AlphaFoldDB" id="A0A830CGV8"/>
<keyword evidence="3" id="KW-0805">Transcription regulation</keyword>
<keyword evidence="4" id="KW-0238">DNA-binding</keyword>
<feature type="domain" description="AP2/ERF" evidence="7">
    <location>
        <begin position="291"/>
        <end position="355"/>
    </location>
</feature>
<keyword evidence="6" id="KW-0539">Nucleus</keyword>
<dbReference type="GO" id="GO:0003700">
    <property type="term" value="F:DNA-binding transcription factor activity"/>
    <property type="evidence" value="ECO:0007669"/>
    <property type="project" value="InterPro"/>
</dbReference>
<gene>
    <name evidence="8" type="ORF">PHJA_001774900</name>
</gene>
<dbReference type="InterPro" id="IPR036955">
    <property type="entry name" value="AP2/ERF_dom_sf"/>
</dbReference>
<dbReference type="GO" id="GO:0005634">
    <property type="term" value="C:nucleus"/>
    <property type="evidence" value="ECO:0007669"/>
    <property type="project" value="UniProtKB-SubCell"/>
</dbReference>
<evidence type="ECO:0000313" key="8">
    <source>
        <dbReference type="EMBL" id="GFP96308.1"/>
    </source>
</evidence>
<comment type="caution">
    <text evidence="8">The sequence shown here is derived from an EMBL/GenBank/DDBJ whole genome shotgun (WGS) entry which is preliminary data.</text>
</comment>
<evidence type="ECO:0000256" key="2">
    <source>
        <dbReference type="ARBA" id="ARBA00022737"/>
    </source>
</evidence>
<comment type="subcellular location">
    <subcellularLocation>
        <location evidence="1">Nucleus</location>
    </subcellularLocation>
</comment>
<dbReference type="PROSITE" id="PS51032">
    <property type="entry name" value="AP2_ERF"/>
    <property type="match status" value="2"/>
</dbReference>
<evidence type="ECO:0000313" key="9">
    <source>
        <dbReference type="Proteomes" id="UP000653305"/>
    </source>
</evidence>
<dbReference type="Gene3D" id="3.30.730.10">
    <property type="entry name" value="AP2/ERF domain"/>
    <property type="match status" value="2"/>
</dbReference>
<dbReference type="PANTHER" id="PTHR32467">
    <property type="entry name" value="AP2-LIKE ETHYLENE-RESPONSIVE TRANSCRIPTION FACTOR"/>
    <property type="match status" value="1"/>
</dbReference>
<dbReference type="SUPFAM" id="SSF54171">
    <property type="entry name" value="DNA-binding domain"/>
    <property type="match status" value="2"/>
</dbReference>
<reference evidence="8" key="1">
    <citation type="submission" date="2020-07" db="EMBL/GenBank/DDBJ databases">
        <title>Ethylene signaling mediates host invasion by parasitic plants.</title>
        <authorList>
            <person name="Yoshida S."/>
        </authorList>
    </citation>
    <scope>NUCLEOTIDE SEQUENCE</scope>
    <source>
        <strain evidence="8">Okayama</strain>
    </source>
</reference>
<feature type="domain" description="AP2/ERF" evidence="7">
    <location>
        <begin position="391"/>
        <end position="449"/>
    </location>
</feature>
<name>A0A830CGV8_9LAMI</name>
<evidence type="ECO:0000256" key="3">
    <source>
        <dbReference type="ARBA" id="ARBA00023015"/>
    </source>
</evidence>
<dbReference type="FunFam" id="3.30.730.10:FF:000002">
    <property type="entry name" value="AP2-like ethylene-responsive transcription factor"/>
    <property type="match status" value="1"/>
</dbReference>
<evidence type="ECO:0000259" key="7">
    <source>
        <dbReference type="PROSITE" id="PS51032"/>
    </source>
</evidence>
<organism evidence="8 9">
    <name type="scientific">Phtheirospermum japonicum</name>
    <dbReference type="NCBI Taxonomy" id="374723"/>
    <lineage>
        <taxon>Eukaryota</taxon>
        <taxon>Viridiplantae</taxon>
        <taxon>Streptophyta</taxon>
        <taxon>Embryophyta</taxon>
        <taxon>Tracheophyta</taxon>
        <taxon>Spermatophyta</taxon>
        <taxon>Magnoliopsida</taxon>
        <taxon>eudicotyledons</taxon>
        <taxon>Gunneridae</taxon>
        <taxon>Pentapetalae</taxon>
        <taxon>asterids</taxon>
        <taxon>lamiids</taxon>
        <taxon>Lamiales</taxon>
        <taxon>Orobanchaceae</taxon>
        <taxon>Orobanchaceae incertae sedis</taxon>
        <taxon>Phtheirospermum</taxon>
    </lineage>
</organism>
<evidence type="ECO:0000256" key="1">
    <source>
        <dbReference type="ARBA" id="ARBA00004123"/>
    </source>
</evidence>
<accession>A0A830CGV8</accession>
<sequence>MKSMSNESNTNNNNNWLGFSLSATSMEASTDHHHHHQTQPNCSNSVSNAIPLNFSSSGLNYPGIYYEGDQNAGFYSNLTVMPLKSDGSLCLMEAINRSQPQGVVTSTTPKLEDFFGGAAMGTHQYDRAMALSLDSMYYHQNPDHQNQPTNGQDFLTHHHQDYPHFPAFRGQDIYQEEPKHPLTMAGDEEMKNWVSRTYLNDEPKSAGVCMESSAGESGPLGPVGYGDLQSLSLSMSPGSQSSCVTGSQNHVPPVVGDCMGLENKKRGSDRVDQKQIVHRKSIDTFGQRTSQYRGVTRWTGRYEAHLWDNSCKKEGQSRKGRQVYLGGYDMEEKAARAYDLAALKYWGPSTHINFPLENYQQELEDMKNMSRQEYVAHLRRKSSGFSRGASIYRGVTRHHQHGRWQARIGRVAGNKDLYLGTFSTQEEAAEAYDVAAIKFRGVNAVTNFDITRYDVERIMESNGLLSGEMARRNRDVIVPCSNNNDNSLNNSFPNNNNINNSSNNIEPIAASKEANNTDASDWRMALYNQKPGVEDFNKVANFQGNMMIGIEAFNIGQQGLCEAGKMTSHVSTNSSLVTSLSSSREGSPDKNVGPMQFGLPAGPLASKFFPCPTSNEAQPSWFPTAGMRPQVPLFSAWTDA</sequence>
<dbReference type="CDD" id="cd00018">
    <property type="entry name" value="AP2"/>
    <property type="match status" value="2"/>
</dbReference>
<proteinExistence type="predicted"/>